<dbReference type="EMBL" id="UYYF01004447">
    <property type="protein sequence ID" value="VDN04209.1"/>
    <property type="molecule type" value="Genomic_DNA"/>
</dbReference>
<proteinExistence type="predicted"/>
<gene>
    <name evidence="1" type="ORF">TCLT_LOCUS6814</name>
</gene>
<organism evidence="3">
    <name type="scientific">Thelazia callipaeda</name>
    <name type="common">Oriental eyeworm</name>
    <name type="synonym">Parasitic nematode</name>
    <dbReference type="NCBI Taxonomy" id="103827"/>
    <lineage>
        <taxon>Eukaryota</taxon>
        <taxon>Metazoa</taxon>
        <taxon>Ecdysozoa</taxon>
        <taxon>Nematoda</taxon>
        <taxon>Chromadorea</taxon>
        <taxon>Rhabditida</taxon>
        <taxon>Spirurina</taxon>
        <taxon>Spiruromorpha</taxon>
        <taxon>Thelazioidea</taxon>
        <taxon>Thelaziidae</taxon>
        <taxon>Thelazia</taxon>
    </lineage>
</organism>
<dbReference type="WBParaSite" id="TCLT_0000682501-mRNA-1">
    <property type="protein sequence ID" value="TCLT_0000682501-mRNA-1"/>
    <property type="gene ID" value="TCLT_0000682501"/>
</dbReference>
<dbReference type="Proteomes" id="UP000276776">
    <property type="component" value="Unassembled WGS sequence"/>
</dbReference>
<reference evidence="3" key="1">
    <citation type="submission" date="2017-02" db="UniProtKB">
        <authorList>
            <consortium name="WormBaseParasite"/>
        </authorList>
    </citation>
    <scope>IDENTIFICATION</scope>
</reference>
<dbReference type="STRING" id="103827.A0A0N5D1T6"/>
<dbReference type="PANTHER" id="PTHR31430">
    <property type="entry name" value="PROTEIN CBG22332-RELATED"/>
    <property type="match status" value="1"/>
</dbReference>
<dbReference type="AlphaFoldDB" id="A0A0N5D1T6"/>
<evidence type="ECO:0000313" key="2">
    <source>
        <dbReference type="Proteomes" id="UP000276776"/>
    </source>
</evidence>
<reference evidence="1 2" key="2">
    <citation type="submission" date="2018-11" db="EMBL/GenBank/DDBJ databases">
        <authorList>
            <consortium name="Pathogen Informatics"/>
        </authorList>
    </citation>
    <scope>NUCLEOTIDE SEQUENCE [LARGE SCALE GENOMIC DNA]</scope>
</reference>
<dbReference type="OrthoDB" id="5840832at2759"/>
<evidence type="ECO:0000313" key="1">
    <source>
        <dbReference type="EMBL" id="VDN04209.1"/>
    </source>
</evidence>
<sequence length="372" mass="42058">MGSYSSPSESSSIRSLTKEDVFSDCLDEGARPVHSKEMAFGNYNIHDFVPLYVRERFRNKIEPILCTMKAVCKADKKTPCYTFTLTWYGTPTHSIYNDVDLVCDDEPADSHAELRQQRSMQNMETSVELGSATSLTNEVNRRCDGPCKKMRSAKELRINGRCDHAICPLCNINAPVIKNVDGSMGCCNPQCFAADLAVLCPDPILRHKYLQMIINNRKLDEITAAAHNLNKDDGKLKRFRRAMEVISSSQGSSESQSSSSKLDLKELINVKVLILEKGPLETICRHHFVNETGSTETLRKALQWIIGDRRDVDKSRVFFNLGNNKNSELREIDMRRLGDKKICNFPLTNGEISFVIDYTNLVRGETNSPYVR</sequence>
<evidence type="ECO:0000313" key="3">
    <source>
        <dbReference type="WBParaSite" id="TCLT_0000682501-mRNA-1"/>
    </source>
</evidence>
<protein>
    <submittedName>
        <fullName evidence="3">SP-RING-type domain-containing protein</fullName>
    </submittedName>
</protein>
<dbReference type="OMA" id="CNRECFA"/>
<name>A0A0N5D1T6_THECL</name>
<accession>A0A0N5D1T6</accession>
<keyword evidence="2" id="KW-1185">Reference proteome</keyword>